<feature type="domain" description="DprA winged helix" evidence="3">
    <location>
        <begin position="307"/>
        <end position="357"/>
    </location>
</feature>
<dbReference type="InterPro" id="IPR057666">
    <property type="entry name" value="DrpA_SLOG"/>
</dbReference>
<dbReference type="AlphaFoldDB" id="A5D2W3"/>
<proteinExistence type="inferred from homology"/>
<dbReference type="SUPFAM" id="SSF47781">
    <property type="entry name" value="RuvA domain 2-like"/>
    <property type="match status" value="1"/>
</dbReference>
<evidence type="ECO:0000313" key="5">
    <source>
        <dbReference type="Proteomes" id="UP000006556"/>
    </source>
</evidence>
<organism evidence="4 5">
    <name type="scientific">Pelotomaculum thermopropionicum (strain DSM 13744 / JCM 10971 / SI)</name>
    <dbReference type="NCBI Taxonomy" id="370438"/>
    <lineage>
        <taxon>Bacteria</taxon>
        <taxon>Bacillati</taxon>
        <taxon>Bacillota</taxon>
        <taxon>Clostridia</taxon>
        <taxon>Eubacteriales</taxon>
        <taxon>Desulfotomaculaceae</taxon>
        <taxon>Pelotomaculum</taxon>
    </lineage>
</organism>
<dbReference type="eggNOG" id="COG0758">
    <property type="taxonomic scope" value="Bacteria"/>
</dbReference>
<gene>
    <name evidence="4" type="primary">Smf</name>
    <name evidence="4" type="ordered locus">PTH_1245</name>
</gene>
<dbReference type="GO" id="GO:0009294">
    <property type="term" value="P:DNA-mediated transformation"/>
    <property type="evidence" value="ECO:0007669"/>
    <property type="project" value="InterPro"/>
</dbReference>
<dbReference type="InterPro" id="IPR041614">
    <property type="entry name" value="DprA_WH"/>
</dbReference>
<evidence type="ECO:0000259" key="3">
    <source>
        <dbReference type="Pfam" id="PF17782"/>
    </source>
</evidence>
<dbReference type="PANTHER" id="PTHR43022">
    <property type="entry name" value="PROTEIN SMF"/>
    <property type="match status" value="1"/>
</dbReference>
<dbReference type="Proteomes" id="UP000006556">
    <property type="component" value="Chromosome"/>
</dbReference>
<dbReference type="NCBIfam" id="TIGR00732">
    <property type="entry name" value="dprA"/>
    <property type="match status" value="1"/>
</dbReference>
<dbReference type="STRING" id="370438.PTH_1245"/>
<name>A5D2W3_PELTS</name>
<evidence type="ECO:0000313" key="4">
    <source>
        <dbReference type="EMBL" id="BAF59426.1"/>
    </source>
</evidence>
<comment type="similarity">
    <text evidence="1">Belongs to the DprA/Smf family.</text>
</comment>
<feature type="domain" description="Smf/DprA SLOG" evidence="2">
    <location>
        <begin position="79"/>
        <end position="287"/>
    </location>
</feature>
<dbReference type="InterPro" id="IPR010994">
    <property type="entry name" value="RuvA_2-like"/>
</dbReference>
<evidence type="ECO:0000256" key="1">
    <source>
        <dbReference type="ARBA" id="ARBA00006525"/>
    </source>
</evidence>
<reference evidence="5" key="1">
    <citation type="journal article" date="2008" name="Genome Res.">
        <title>The genome of Pelotomaculum thermopropionicum reveals niche-associated evolution in anaerobic microbiota.</title>
        <authorList>
            <person name="Kosaka T."/>
            <person name="Kato S."/>
            <person name="Shimoyama T."/>
            <person name="Ishii S."/>
            <person name="Abe T."/>
            <person name="Watanabe K."/>
        </authorList>
    </citation>
    <scope>NUCLEOTIDE SEQUENCE [LARGE SCALE GENOMIC DNA]</scope>
    <source>
        <strain evidence="5">DSM 13744 / JCM 10971 / SI</strain>
    </source>
</reference>
<dbReference type="InterPro" id="IPR003488">
    <property type="entry name" value="DprA"/>
</dbReference>
<dbReference type="PANTHER" id="PTHR43022:SF1">
    <property type="entry name" value="PROTEIN SMF"/>
    <property type="match status" value="1"/>
</dbReference>
<dbReference type="Gene3D" id="1.10.10.10">
    <property type="entry name" value="Winged helix-like DNA-binding domain superfamily/Winged helix DNA-binding domain"/>
    <property type="match status" value="1"/>
</dbReference>
<dbReference type="Pfam" id="PF02481">
    <property type="entry name" value="DNA_processg_A"/>
    <property type="match status" value="1"/>
</dbReference>
<dbReference type="InterPro" id="IPR036388">
    <property type="entry name" value="WH-like_DNA-bd_sf"/>
</dbReference>
<dbReference type="Pfam" id="PF17782">
    <property type="entry name" value="WHD_DprA"/>
    <property type="match status" value="1"/>
</dbReference>
<dbReference type="KEGG" id="pth:PTH_1245"/>
<protein>
    <submittedName>
        <fullName evidence="4">Predicted Rossmann fold nucleotide-binding protein</fullName>
    </submittedName>
</protein>
<evidence type="ECO:0000259" key="2">
    <source>
        <dbReference type="Pfam" id="PF02481"/>
    </source>
</evidence>
<keyword evidence="5" id="KW-1185">Reference proteome</keyword>
<dbReference type="SUPFAM" id="SSF102405">
    <property type="entry name" value="MCP/YpsA-like"/>
    <property type="match status" value="1"/>
</dbReference>
<accession>A5D2W3</accession>
<dbReference type="Gene3D" id="3.40.50.450">
    <property type="match status" value="1"/>
</dbReference>
<dbReference type="HOGENOM" id="CLU_029601_1_1_9"/>
<dbReference type="EMBL" id="AP009389">
    <property type="protein sequence ID" value="BAF59426.1"/>
    <property type="molecule type" value="Genomic_DNA"/>
</dbReference>
<sequence>MDDRIYWLGWQLLMPGAGKRLWHLVEHFGSPRAAWEAGVKELAEAPGIGEEGPGGLARRKAALDPVREAGRLESMGITFVCHTDPCYPENLLAIYDPPPVIFVRGSLKSSDKLSVAVVGSRRPSPYGQLVAGKLARDLAATGITVVSGMARGIDSAAHRGALEGGGRTLAVLGCGPDVVYPRENRRLMEKIINNGAVISEYPPGTPPEPWRFPVRNRIISGLARGTVVVEAAEKSGALITADFALDQGRDVMAVPGNVTSPLSRGPHRLIKQGARLVEGAGDVLDEIGLENLFPVKKDEPGEAVKMSREEEAVYSLLSVDPVPLDEIIGRSGLTPQKAMAALMYLELKGLARQMPGKFYTRTERNVF</sequence>